<keyword evidence="10 12" id="KW-0472">Membrane</keyword>
<evidence type="ECO:0000256" key="10">
    <source>
        <dbReference type="ARBA" id="ARBA00023136"/>
    </source>
</evidence>
<dbReference type="GO" id="GO:0005249">
    <property type="term" value="F:voltage-gated potassium channel activity"/>
    <property type="evidence" value="ECO:0007669"/>
    <property type="project" value="InterPro"/>
</dbReference>
<sequence length="979" mass="111355">MPLYAAISPTFSAQEESLDTLVNSAFYAESMVKGAGTGATKHATTLGRFEKIFVFMVDPNSSRGASLYSFFIACAAFTSCFILFLQTLDGPNHQSTEPEYPKLPSENGYYDADLVFTVIFTPELLIRLIIWPSLWHEHEYLTERRLKPFLRDFFNWFDVAAIVPFYTDLIFGKEKSFVIMRLCRLLRIFKLARNHSGTYILLRAIRASVAPISVALIFFTEIVLFFSVVMYMVDPSYDRNKPGFSDLLTTGYFVVVTVATIGYGDITPTKGNVASRCFAVMIIMSGTLFLSMPLAIIGTEFDRAWKQHAESVKKFQQLQSGANAATPMNIDLAAATGDNRAHQKHEILVKYNAPNKLYLRLAALTGEASLITQALVTETTIHDFNLTSLHDIADDLKQTTELCFLKCEELAVMVRDMIVAESQEVATPPTWKEWTRTTILKPDSSLLARAISRWVKFCLIFSMIIVVFQTMPDLQTYGEQTYLCERKVQRYCETVQDIRAGGNDPGCFSVDDPSTKLQFGCSDAEKLLVSSCYGYPGNFGSSTVDDRLSCDGSGKVLLSALDPTGTSYKDQLDLILPFREDKNLIKRDRNFSVCKKWECDNLHVTFFEFGNGYVAMEYIFTLTYMFEFAAALFVCDNYRSYFKNPLVFIEMASFIPFFVFEGRRLFTGVEPIYVIPPASRDFLTFLRLLRLSRIFKIQQSIPVTKVLWESISKTSARLTIPYFMLMVVTTILSFIMFELEKGQECFYGQECIVGEHNMTFPAEMEGALPGKRFLVNFKGEISSFDDFFSAFWFVIVTLATVGYGDMEPVTSSGKLVAVLAMIFGACYTAMPLTLVGSQFNKSYLEYKRREALLRTKQEVGKPFVVQPDELERWETFARNESFAQMRQILREQLEPLLDTIAKSEVDIIKDANKAEIFTISKELKRIIFFERFRFKLSDLTTNWFTQLQVMRVSVIVNYLRKEGIRLAEQQVTALQSVVS</sequence>
<feature type="transmembrane region" description="Helical" evidence="12">
    <location>
        <begin position="245"/>
        <end position="266"/>
    </location>
</feature>
<reference evidence="14" key="1">
    <citation type="submission" date="2023-08" db="EMBL/GenBank/DDBJ databases">
        <title>Reference Genome Resource for the Citrus Pathogen Phytophthora citrophthora.</title>
        <authorList>
            <person name="Moller H."/>
            <person name="Coetzee B."/>
            <person name="Rose L.J."/>
            <person name="Van Niekerk J.M."/>
        </authorList>
    </citation>
    <scope>NUCLEOTIDE SEQUENCE</scope>
    <source>
        <strain evidence="14">STE-U-9442</strain>
    </source>
</reference>
<evidence type="ECO:0000313" key="15">
    <source>
        <dbReference type="Proteomes" id="UP001259832"/>
    </source>
</evidence>
<keyword evidence="5" id="KW-0631">Potassium channel</keyword>
<evidence type="ECO:0000256" key="4">
    <source>
        <dbReference type="ARBA" id="ARBA00022692"/>
    </source>
</evidence>
<feature type="transmembrane region" description="Helical" evidence="12">
    <location>
        <begin position="816"/>
        <end position="839"/>
    </location>
</feature>
<feature type="domain" description="Ion transport" evidence="13">
    <location>
        <begin position="66"/>
        <end position="304"/>
    </location>
</feature>
<feature type="transmembrane region" description="Helical" evidence="12">
    <location>
        <begin position="787"/>
        <end position="804"/>
    </location>
</feature>
<dbReference type="PRINTS" id="PR00169">
    <property type="entry name" value="KCHANNEL"/>
</dbReference>
<feature type="transmembrane region" description="Helical" evidence="12">
    <location>
        <begin position="65"/>
        <end position="88"/>
    </location>
</feature>
<evidence type="ECO:0000256" key="3">
    <source>
        <dbReference type="ARBA" id="ARBA00022538"/>
    </source>
</evidence>
<comment type="subcellular location">
    <subcellularLocation>
        <location evidence="1">Membrane</location>
        <topology evidence="1">Multi-pass membrane protein</topology>
    </subcellularLocation>
</comment>
<keyword evidence="9" id="KW-0406">Ion transport</keyword>
<dbReference type="Pfam" id="PF00520">
    <property type="entry name" value="Ion_trans"/>
    <property type="match status" value="2"/>
</dbReference>
<organism evidence="14 15">
    <name type="scientific">Phytophthora citrophthora</name>
    <dbReference type="NCBI Taxonomy" id="4793"/>
    <lineage>
        <taxon>Eukaryota</taxon>
        <taxon>Sar</taxon>
        <taxon>Stramenopiles</taxon>
        <taxon>Oomycota</taxon>
        <taxon>Peronosporomycetes</taxon>
        <taxon>Peronosporales</taxon>
        <taxon>Peronosporaceae</taxon>
        <taxon>Phytophthora</taxon>
    </lineage>
</organism>
<dbReference type="AlphaFoldDB" id="A0AAD9GW80"/>
<keyword evidence="7" id="KW-0630">Potassium</keyword>
<evidence type="ECO:0000256" key="9">
    <source>
        <dbReference type="ARBA" id="ARBA00023065"/>
    </source>
</evidence>
<protein>
    <submittedName>
        <fullName evidence="14">Potassium voltage-gated channel subfamily D member 1</fullName>
    </submittedName>
</protein>
<dbReference type="SUPFAM" id="SSF81324">
    <property type="entry name" value="Voltage-gated potassium channels"/>
    <property type="match status" value="2"/>
</dbReference>
<evidence type="ECO:0000256" key="7">
    <source>
        <dbReference type="ARBA" id="ARBA00022958"/>
    </source>
</evidence>
<keyword evidence="8 12" id="KW-1133">Transmembrane helix</keyword>
<evidence type="ECO:0000259" key="13">
    <source>
        <dbReference type="Pfam" id="PF00520"/>
    </source>
</evidence>
<name>A0AAD9GW80_9STRA</name>
<gene>
    <name evidence="14" type="ORF">P3T76_002779</name>
</gene>
<keyword evidence="2" id="KW-0813">Transport</keyword>
<keyword evidence="15" id="KW-1185">Reference proteome</keyword>
<evidence type="ECO:0000256" key="8">
    <source>
        <dbReference type="ARBA" id="ARBA00022989"/>
    </source>
</evidence>
<dbReference type="GO" id="GO:0001508">
    <property type="term" value="P:action potential"/>
    <property type="evidence" value="ECO:0007669"/>
    <property type="project" value="TreeGrafter"/>
</dbReference>
<dbReference type="InterPro" id="IPR027359">
    <property type="entry name" value="Volt_channel_dom_sf"/>
</dbReference>
<comment type="caution">
    <text evidence="14">The sequence shown here is derived from an EMBL/GenBank/DDBJ whole genome shotgun (WGS) entry which is preliminary data.</text>
</comment>
<proteinExistence type="predicted"/>
<keyword evidence="4 12" id="KW-0812">Transmembrane</keyword>
<keyword evidence="11" id="KW-0407">Ion channel</keyword>
<dbReference type="Proteomes" id="UP001259832">
    <property type="component" value="Unassembled WGS sequence"/>
</dbReference>
<feature type="transmembrane region" description="Helical" evidence="12">
    <location>
        <begin position="615"/>
        <end position="634"/>
    </location>
</feature>
<feature type="transmembrane region" description="Helical" evidence="12">
    <location>
        <begin position="209"/>
        <end position="233"/>
    </location>
</feature>
<evidence type="ECO:0000256" key="2">
    <source>
        <dbReference type="ARBA" id="ARBA00022448"/>
    </source>
</evidence>
<dbReference type="FunFam" id="1.20.120.350:FF:000103">
    <property type="entry name" value="Voltage-gated Ion Channel (VIC) Superfamily"/>
    <property type="match status" value="1"/>
</dbReference>
<dbReference type="PANTHER" id="PTHR11537">
    <property type="entry name" value="VOLTAGE-GATED POTASSIUM CHANNEL"/>
    <property type="match status" value="1"/>
</dbReference>
<feature type="transmembrane region" description="Helical" evidence="12">
    <location>
        <begin position="720"/>
        <end position="739"/>
    </location>
</feature>
<evidence type="ECO:0000256" key="1">
    <source>
        <dbReference type="ARBA" id="ARBA00004141"/>
    </source>
</evidence>
<keyword evidence="6" id="KW-0851">Voltage-gated channel</keyword>
<dbReference type="GO" id="GO:0008076">
    <property type="term" value="C:voltage-gated potassium channel complex"/>
    <property type="evidence" value="ECO:0007669"/>
    <property type="project" value="InterPro"/>
</dbReference>
<evidence type="ECO:0000256" key="12">
    <source>
        <dbReference type="SAM" id="Phobius"/>
    </source>
</evidence>
<dbReference type="PANTHER" id="PTHR11537:SF254">
    <property type="entry name" value="POTASSIUM VOLTAGE-GATED CHANNEL PROTEIN SHAB"/>
    <property type="match status" value="1"/>
</dbReference>
<evidence type="ECO:0000256" key="5">
    <source>
        <dbReference type="ARBA" id="ARBA00022826"/>
    </source>
</evidence>
<feature type="transmembrane region" description="Helical" evidence="12">
    <location>
        <begin position="278"/>
        <end position="297"/>
    </location>
</feature>
<evidence type="ECO:0000313" key="14">
    <source>
        <dbReference type="EMBL" id="KAK1945731.1"/>
    </source>
</evidence>
<evidence type="ECO:0000256" key="11">
    <source>
        <dbReference type="ARBA" id="ARBA00023303"/>
    </source>
</evidence>
<feature type="domain" description="Ion transport" evidence="13">
    <location>
        <begin position="615"/>
        <end position="843"/>
    </location>
</feature>
<evidence type="ECO:0000256" key="6">
    <source>
        <dbReference type="ARBA" id="ARBA00022882"/>
    </source>
</evidence>
<dbReference type="EMBL" id="JASMQC010000004">
    <property type="protein sequence ID" value="KAK1945731.1"/>
    <property type="molecule type" value="Genomic_DNA"/>
</dbReference>
<dbReference type="InterPro" id="IPR005821">
    <property type="entry name" value="Ion_trans_dom"/>
</dbReference>
<keyword evidence="3" id="KW-0633">Potassium transport</keyword>
<feature type="transmembrane region" description="Helical" evidence="12">
    <location>
        <begin position="108"/>
        <end position="132"/>
    </location>
</feature>
<dbReference type="FunFam" id="1.10.287.70:FF:000237">
    <property type="entry name" value="Voltage-gated Ion Channel (VIC) Superfamily"/>
    <property type="match status" value="1"/>
</dbReference>
<dbReference type="Gene3D" id="1.10.287.70">
    <property type="match status" value="2"/>
</dbReference>
<dbReference type="InterPro" id="IPR028325">
    <property type="entry name" value="VG_K_chnl"/>
</dbReference>
<dbReference type="Gene3D" id="1.20.120.350">
    <property type="entry name" value="Voltage-gated potassium channels. Chain C"/>
    <property type="match status" value="2"/>
</dbReference>
<accession>A0AAD9GW80</accession>